<dbReference type="RefSeq" id="XP_024504497.1">
    <property type="nucleotide sequence ID" value="XM_024650751.1"/>
</dbReference>
<gene>
    <name evidence="9 11 12" type="ORF">SRAE_1000354900</name>
</gene>
<keyword evidence="6" id="KW-0131">Cell cycle</keyword>
<evidence type="ECO:0000313" key="11">
    <source>
        <dbReference type="WBParaSite" id="SRAE_1000354900.1"/>
    </source>
</evidence>
<evidence type="ECO:0000256" key="2">
    <source>
        <dbReference type="ARBA" id="ARBA00022618"/>
    </source>
</evidence>
<feature type="compositionally biased region" description="Acidic residues" evidence="7">
    <location>
        <begin position="516"/>
        <end position="536"/>
    </location>
</feature>
<reference evidence="11" key="2">
    <citation type="submission" date="2020-12" db="UniProtKB">
        <authorList>
            <consortium name="WormBaseParasite"/>
        </authorList>
    </citation>
    <scope>IDENTIFICATION</scope>
</reference>
<dbReference type="eggNOG" id="KOG0413">
    <property type="taxonomic scope" value="Eukaryota"/>
</dbReference>
<dbReference type="GO" id="GO:0005634">
    <property type="term" value="C:nucleus"/>
    <property type="evidence" value="ECO:0007669"/>
    <property type="project" value="UniProtKB-SubCell"/>
</dbReference>
<keyword evidence="3" id="KW-0498">Mitosis</keyword>
<evidence type="ECO:0000259" key="8">
    <source>
        <dbReference type="Pfam" id="PF12717"/>
    </source>
</evidence>
<dbReference type="Proteomes" id="UP000035682">
    <property type="component" value="Unplaced"/>
</dbReference>
<keyword evidence="10" id="KW-1185">Reference proteome</keyword>
<evidence type="ECO:0000313" key="12">
    <source>
        <dbReference type="WormBase" id="SRAE_1000354900"/>
    </source>
</evidence>
<dbReference type="WBParaSite" id="SRAE_1000354900.1">
    <property type="protein sequence ID" value="SRAE_1000354900.1"/>
    <property type="gene ID" value="WBGene00260166"/>
</dbReference>
<dbReference type="GO" id="GO:0000779">
    <property type="term" value="C:condensed chromosome, centromeric region"/>
    <property type="evidence" value="ECO:0007669"/>
    <property type="project" value="TreeGrafter"/>
</dbReference>
<evidence type="ECO:0000256" key="6">
    <source>
        <dbReference type="ARBA" id="ARBA00023306"/>
    </source>
</evidence>
<keyword evidence="5" id="KW-0539">Nucleus</keyword>
<comment type="subcellular location">
    <subcellularLocation>
        <location evidence="1">Nucleus</location>
    </subcellularLocation>
</comment>
<keyword evidence="2" id="KW-0132">Cell division</keyword>
<dbReference type="SUPFAM" id="SSF48371">
    <property type="entry name" value="ARM repeat"/>
    <property type="match status" value="1"/>
</dbReference>
<name>A0A090L670_STRRB</name>
<evidence type="ECO:0000256" key="4">
    <source>
        <dbReference type="ARBA" id="ARBA00023067"/>
    </source>
</evidence>
<dbReference type="Gene3D" id="1.25.10.10">
    <property type="entry name" value="Leucine-rich Repeat Variant"/>
    <property type="match status" value="2"/>
</dbReference>
<dbReference type="STRING" id="34506.A0A090L670"/>
<keyword evidence="4" id="KW-0226">DNA condensation</keyword>
<dbReference type="GeneID" id="36377661"/>
<dbReference type="GO" id="GO:0010032">
    <property type="term" value="P:meiotic chromosome condensation"/>
    <property type="evidence" value="ECO:0007669"/>
    <property type="project" value="TreeGrafter"/>
</dbReference>
<feature type="region of interest" description="Disordered" evidence="7">
    <location>
        <begin position="926"/>
        <end position="945"/>
    </location>
</feature>
<dbReference type="OrthoDB" id="10263978at2759"/>
<dbReference type="GO" id="GO:0000796">
    <property type="term" value="C:condensin complex"/>
    <property type="evidence" value="ECO:0007669"/>
    <property type="project" value="TreeGrafter"/>
</dbReference>
<dbReference type="InterPro" id="IPR032682">
    <property type="entry name" value="Cnd1_C"/>
</dbReference>
<evidence type="ECO:0000256" key="1">
    <source>
        <dbReference type="ARBA" id="ARBA00004123"/>
    </source>
</evidence>
<dbReference type="OMA" id="AIRMICI"/>
<dbReference type="InterPro" id="IPR026971">
    <property type="entry name" value="CND1/NCAPD3"/>
</dbReference>
<dbReference type="EMBL" id="LN609528">
    <property type="protein sequence ID" value="CEF65296.1"/>
    <property type="molecule type" value="Genomic_DNA"/>
</dbReference>
<protein>
    <submittedName>
        <fullName evidence="9 11">Condensin-2 complex subunit D3</fullName>
    </submittedName>
</protein>
<feature type="region of interest" description="Disordered" evidence="7">
    <location>
        <begin position="514"/>
        <end position="546"/>
    </location>
</feature>
<dbReference type="CTD" id="36377661"/>
<dbReference type="InterPro" id="IPR011989">
    <property type="entry name" value="ARM-like"/>
</dbReference>
<sequence>MTELASFLTDEFSFLSEIPRQGVINAFDGAFSDFDAFLLTHNFNFFDGNQSVQKLSELASRLHNEVYISDSGDFLSLIKNEASNGSNLCILFWYGIEYALKNGKTLGILQDGLYCARCYLLLASIKGAPAYDLYQPNIVGKCFDLYLKVIRIIKGKNCLTTKKKSTKSKKNLFLESDQSEELVILPQGEIKELGKCLRISLDGLFTFIRIIAIAKPIENIYLICRVIKNLLAIDISLDTCVNICNNITDFQKLSNFSDIAFSLLHCLCDSRHSALEILYPVVVMPRIMYAGMNDDQFIPKFVKQRLMNDEIEHETIYCMAVSACLKCPERNEYRTKILKSVVNIINNMSLTYKKRFSEDILKIGENTRGGLRAFAIDAIPYIHDNFKIINFNSQIDIDDGIIIDETIHIKQELDSQTIEYNNEELFTKNEQLSLDFIRLIIYGIDDKIGSVRQRALNILQLFINNGKFRVQCNKEIDNLYNELRELELIKYRREKKKRQAEAVAAKVRRIQSSLENNEESNDIDEDDNKEDGEDSDQEFRPPQTQDCDVLDYDKTQIIDAENIPPGDMDTTIKSIKTTTIKKEIKPDEVDLDSTDINIHIISDETGIFEKKRIFKIFDYPLLNRLLVRCDDSVSGCRRSAILALQHLFPYLTDEKHVSATINQFCRSARDKALSIRKQVADSVFNILCDLSEDHMFYRNIVNASMECIILQVVDREASVQQNAAKLIVQMVFVPLSNGETEDKIAWNILSICERVLTYQRILKQAVSFLVKEKLIDKEFVRSLDKLMKKLKDETLRQYIWMLYSILSIFFHVNPKDAAEEFLKIKKRSIRNESKICNYFATIISRGVNDLTIETRTALIQQIEKYIVSFKVSNNNISSLYYCYGVLLNGVSNGDEKGKILFAQRNKEIFDLAQNNMKLLMFEEYHGEGPEPESSTHVSSRNKQENDKEDVKLAKILGVIGEIVDYEQSLICKDLFEILQLIMSSEMCKKALKISERNIGRGTALSTNFYQGTNRPQSTTTGTECGRGTPLSIMKEFKTHHIKYSNITSIVQAQCIVIMGKICLVDEMFARDVIPVFMKELVTCKDYIIRNNIIVVTHDLCKQHTSLVGSYMDIFAACLGDDSVAVRVHALHCLTRLLKEGYLVWKGDIMFRFVSTLLDQVSRVRDYAEFCLIDTLLPVTPDMFFSNFIDCLFYFNGVEHPSWVYYNQAKGNNEGGKVNKHRSLQGTCYQNQRLQLYCFMLKNMTHVQKVAVTQKICIEVFDGVSLGSLDFNDINVQNMVVDCFRFLSSEDGKIRFNIGKDSSEEDGDDGNELRREAIVATAAQASREALREVFVKEVMKYLLQLRDFLYTSKNSRCAYEFLKYLLHLSNEHNYAFEKILDEEKHMSAGVRYDLIRMQHKLAEEI</sequence>
<evidence type="ECO:0000256" key="3">
    <source>
        <dbReference type="ARBA" id="ARBA00022776"/>
    </source>
</evidence>
<reference evidence="9 10" key="1">
    <citation type="submission" date="2014-09" db="EMBL/GenBank/DDBJ databases">
        <authorList>
            <person name="Martin A.A."/>
        </authorList>
    </citation>
    <scope>NUCLEOTIDE SEQUENCE</scope>
    <source>
        <strain evidence="10">ED321</strain>
        <strain evidence="9">ED321 Heterogonic</strain>
    </source>
</reference>
<dbReference type="PANTHER" id="PTHR14222">
    <property type="entry name" value="CONDENSIN"/>
    <property type="match status" value="1"/>
</dbReference>
<evidence type="ECO:0000313" key="9">
    <source>
        <dbReference type="EMBL" id="CEF65296.1"/>
    </source>
</evidence>
<accession>A0A090L670</accession>
<dbReference type="Pfam" id="PF12717">
    <property type="entry name" value="Cnd1"/>
    <property type="match status" value="1"/>
</dbReference>
<dbReference type="InterPro" id="IPR016024">
    <property type="entry name" value="ARM-type_fold"/>
</dbReference>
<dbReference type="GO" id="GO:0042393">
    <property type="term" value="F:histone binding"/>
    <property type="evidence" value="ECO:0007669"/>
    <property type="project" value="TreeGrafter"/>
</dbReference>
<feature type="domain" description="Condensin complex subunit 1 C-terminal" evidence="8">
    <location>
        <begin position="1087"/>
        <end position="1195"/>
    </location>
</feature>
<evidence type="ECO:0000313" key="10">
    <source>
        <dbReference type="Proteomes" id="UP000035682"/>
    </source>
</evidence>
<proteinExistence type="predicted"/>
<evidence type="ECO:0000256" key="5">
    <source>
        <dbReference type="ARBA" id="ARBA00023242"/>
    </source>
</evidence>
<dbReference type="GO" id="GO:0007076">
    <property type="term" value="P:mitotic chromosome condensation"/>
    <property type="evidence" value="ECO:0007669"/>
    <property type="project" value="InterPro"/>
</dbReference>
<dbReference type="PANTHER" id="PTHR14222:SF1">
    <property type="entry name" value="CONDENSIN-2 COMPLEX SUBUNIT D3"/>
    <property type="match status" value="1"/>
</dbReference>
<dbReference type="WormBase" id="SRAE_1000354900">
    <property type="protein sequence ID" value="SRP03852"/>
    <property type="gene ID" value="WBGene00260166"/>
</dbReference>
<organism evidence="9">
    <name type="scientific">Strongyloides ratti</name>
    <name type="common">Parasitic roundworm</name>
    <dbReference type="NCBI Taxonomy" id="34506"/>
    <lineage>
        <taxon>Eukaryota</taxon>
        <taxon>Metazoa</taxon>
        <taxon>Ecdysozoa</taxon>
        <taxon>Nematoda</taxon>
        <taxon>Chromadorea</taxon>
        <taxon>Rhabditida</taxon>
        <taxon>Tylenchina</taxon>
        <taxon>Panagrolaimomorpha</taxon>
        <taxon>Strongyloidoidea</taxon>
        <taxon>Strongyloididae</taxon>
        <taxon>Strongyloides</taxon>
    </lineage>
</organism>
<dbReference type="GO" id="GO:0051301">
    <property type="term" value="P:cell division"/>
    <property type="evidence" value="ECO:0007669"/>
    <property type="project" value="UniProtKB-KW"/>
</dbReference>
<evidence type="ECO:0000256" key="7">
    <source>
        <dbReference type="SAM" id="MobiDB-lite"/>
    </source>
</evidence>